<gene>
    <name evidence="1" type="ORF">DYB31_016733</name>
</gene>
<comment type="caution">
    <text evidence="1">The sequence shown here is derived from an EMBL/GenBank/DDBJ whole genome shotgun (WGS) entry which is preliminary data.</text>
</comment>
<protein>
    <submittedName>
        <fullName evidence="1">Uncharacterized protein</fullName>
    </submittedName>
</protein>
<sequence>MHLMNKLNLRETSPLQAQHLIYVALQLLHRLPDELYFEIARHPFDAADTLASIMLSPPTLNVVLEKVNKLKKDKSVKKAAAAALDTKPPWKL</sequence>
<evidence type="ECO:0000313" key="2">
    <source>
        <dbReference type="Proteomes" id="UP000266196"/>
    </source>
</evidence>
<dbReference type="AlphaFoldDB" id="A0A397EVD2"/>
<name>A0A397EVD2_APHAT</name>
<dbReference type="EMBL" id="QUTE01015615">
    <property type="protein sequence ID" value="RHY99405.1"/>
    <property type="molecule type" value="Genomic_DNA"/>
</dbReference>
<dbReference type="Proteomes" id="UP000266196">
    <property type="component" value="Unassembled WGS sequence"/>
</dbReference>
<organism evidence="1 2">
    <name type="scientific">Aphanomyces astaci</name>
    <name type="common">Crayfish plague agent</name>
    <dbReference type="NCBI Taxonomy" id="112090"/>
    <lineage>
        <taxon>Eukaryota</taxon>
        <taxon>Sar</taxon>
        <taxon>Stramenopiles</taxon>
        <taxon>Oomycota</taxon>
        <taxon>Saprolegniomycetes</taxon>
        <taxon>Saprolegniales</taxon>
        <taxon>Verrucalvaceae</taxon>
        <taxon>Aphanomyces</taxon>
    </lineage>
</organism>
<accession>A0A397EVD2</accession>
<dbReference type="VEuPathDB" id="FungiDB:H257_09492"/>
<reference evidence="1 2" key="1">
    <citation type="submission" date="2018-08" db="EMBL/GenBank/DDBJ databases">
        <title>Aphanomyces genome sequencing and annotation.</title>
        <authorList>
            <person name="Minardi D."/>
            <person name="Oidtmann B."/>
            <person name="Van Der Giezen M."/>
            <person name="Studholme D.J."/>
        </authorList>
    </citation>
    <scope>NUCLEOTIDE SEQUENCE [LARGE SCALE GENOMIC DNA]</scope>
    <source>
        <strain evidence="1 2">197901</strain>
    </source>
</reference>
<proteinExistence type="predicted"/>
<evidence type="ECO:0000313" key="1">
    <source>
        <dbReference type="EMBL" id="RHY99405.1"/>
    </source>
</evidence>